<protein>
    <submittedName>
        <fullName evidence="2">Uncharacterized protein</fullName>
    </submittedName>
</protein>
<sequence>MLNCKLREGSEAQIGTPNRGDFGLRSRNADRRNERPINEITGGIEILKRNVDPIEDTDVDSESGIRVLVKRRVRLIQRD</sequence>
<feature type="region of interest" description="Disordered" evidence="1">
    <location>
        <begin position="1"/>
        <end position="34"/>
    </location>
</feature>
<dbReference type="EMBL" id="JAYMYQ010000001">
    <property type="protein sequence ID" value="KAK7362441.1"/>
    <property type="molecule type" value="Genomic_DNA"/>
</dbReference>
<keyword evidence="3" id="KW-1185">Reference proteome</keyword>
<gene>
    <name evidence="2" type="ORF">VNO77_04553</name>
</gene>
<organism evidence="2 3">
    <name type="scientific">Canavalia gladiata</name>
    <name type="common">Sword bean</name>
    <name type="synonym">Dolichos gladiatus</name>
    <dbReference type="NCBI Taxonomy" id="3824"/>
    <lineage>
        <taxon>Eukaryota</taxon>
        <taxon>Viridiplantae</taxon>
        <taxon>Streptophyta</taxon>
        <taxon>Embryophyta</taxon>
        <taxon>Tracheophyta</taxon>
        <taxon>Spermatophyta</taxon>
        <taxon>Magnoliopsida</taxon>
        <taxon>eudicotyledons</taxon>
        <taxon>Gunneridae</taxon>
        <taxon>Pentapetalae</taxon>
        <taxon>rosids</taxon>
        <taxon>fabids</taxon>
        <taxon>Fabales</taxon>
        <taxon>Fabaceae</taxon>
        <taxon>Papilionoideae</taxon>
        <taxon>50 kb inversion clade</taxon>
        <taxon>NPAAA clade</taxon>
        <taxon>indigoferoid/millettioid clade</taxon>
        <taxon>Phaseoleae</taxon>
        <taxon>Canavalia</taxon>
    </lineage>
</organism>
<dbReference type="Proteomes" id="UP001367508">
    <property type="component" value="Unassembled WGS sequence"/>
</dbReference>
<reference evidence="2 3" key="1">
    <citation type="submission" date="2024-01" db="EMBL/GenBank/DDBJ databases">
        <title>The genomes of 5 underutilized Papilionoideae crops provide insights into root nodulation and disease resistanc.</title>
        <authorList>
            <person name="Jiang F."/>
        </authorList>
    </citation>
    <scope>NUCLEOTIDE SEQUENCE [LARGE SCALE GENOMIC DNA]</scope>
    <source>
        <strain evidence="2">LVBAO_FW01</strain>
        <tissue evidence="2">Leaves</tissue>
    </source>
</reference>
<comment type="caution">
    <text evidence="2">The sequence shown here is derived from an EMBL/GenBank/DDBJ whole genome shotgun (WGS) entry which is preliminary data.</text>
</comment>
<dbReference type="AlphaFoldDB" id="A0AAN9MYR1"/>
<feature type="compositionally biased region" description="Basic and acidic residues" evidence="1">
    <location>
        <begin position="22"/>
        <end position="34"/>
    </location>
</feature>
<proteinExistence type="predicted"/>
<accession>A0AAN9MYR1</accession>
<evidence type="ECO:0000313" key="3">
    <source>
        <dbReference type="Proteomes" id="UP001367508"/>
    </source>
</evidence>
<evidence type="ECO:0000256" key="1">
    <source>
        <dbReference type="SAM" id="MobiDB-lite"/>
    </source>
</evidence>
<name>A0AAN9MYR1_CANGL</name>
<evidence type="ECO:0000313" key="2">
    <source>
        <dbReference type="EMBL" id="KAK7362441.1"/>
    </source>
</evidence>
<feature type="compositionally biased region" description="Basic and acidic residues" evidence="1">
    <location>
        <begin position="1"/>
        <end position="10"/>
    </location>
</feature>